<dbReference type="PANTHER" id="PTHR34477:SF1">
    <property type="entry name" value="UPF0213 PROTEIN YHBQ"/>
    <property type="match status" value="1"/>
</dbReference>
<reference evidence="3" key="2">
    <citation type="journal article" date="2021" name="Microbiome">
        <title>Successional dynamics and alternative stable states in a saline activated sludge microbial community over 9 years.</title>
        <authorList>
            <person name="Wang Y."/>
            <person name="Ye J."/>
            <person name="Ju F."/>
            <person name="Liu L."/>
            <person name="Boyd J.A."/>
            <person name="Deng Y."/>
            <person name="Parks D.H."/>
            <person name="Jiang X."/>
            <person name="Yin X."/>
            <person name="Woodcroft B.J."/>
            <person name="Tyson G.W."/>
            <person name="Hugenholtz P."/>
            <person name="Polz M.F."/>
            <person name="Zhang T."/>
        </authorList>
    </citation>
    <scope>NUCLEOTIDE SEQUENCE</scope>
    <source>
        <strain evidence="3">HKST-UBA01</strain>
    </source>
</reference>
<accession>A0A955RQG9</accession>
<proteinExistence type="inferred from homology"/>
<feature type="domain" description="GIY-YIG" evidence="2">
    <location>
        <begin position="1"/>
        <end position="76"/>
    </location>
</feature>
<dbReference type="InterPro" id="IPR000305">
    <property type="entry name" value="GIY-YIG_endonuc"/>
</dbReference>
<evidence type="ECO:0000256" key="1">
    <source>
        <dbReference type="ARBA" id="ARBA00007435"/>
    </source>
</evidence>
<organism evidence="3 4">
    <name type="scientific">candidate division WWE3 bacterium</name>
    <dbReference type="NCBI Taxonomy" id="2053526"/>
    <lineage>
        <taxon>Bacteria</taxon>
        <taxon>Katanobacteria</taxon>
    </lineage>
</organism>
<name>A0A955RQG9_UNCKA</name>
<dbReference type="Pfam" id="PF01541">
    <property type="entry name" value="GIY-YIG"/>
    <property type="match status" value="1"/>
</dbReference>
<dbReference type="Proteomes" id="UP000701698">
    <property type="component" value="Unassembled WGS sequence"/>
</dbReference>
<evidence type="ECO:0000313" key="3">
    <source>
        <dbReference type="EMBL" id="MCA9390462.1"/>
    </source>
</evidence>
<evidence type="ECO:0000313" key="4">
    <source>
        <dbReference type="Proteomes" id="UP000701698"/>
    </source>
</evidence>
<dbReference type="AlphaFoldDB" id="A0A955RQG9"/>
<reference evidence="3" key="1">
    <citation type="submission" date="2020-04" db="EMBL/GenBank/DDBJ databases">
        <authorList>
            <person name="Zhang T."/>
        </authorList>
    </citation>
    <scope>NUCLEOTIDE SEQUENCE</scope>
    <source>
        <strain evidence="3">HKST-UBA01</strain>
    </source>
</reference>
<gene>
    <name evidence="3" type="ORF">KC571_03590</name>
</gene>
<comment type="similarity">
    <text evidence="1">Belongs to the UPF0213 family.</text>
</comment>
<dbReference type="PROSITE" id="PS50164">
    <property type="entry name" value="GIY_YIG"/>
    <property type="match status" value="1"/>
</dbReference>
<protein>
    <submittedName>
        <fullName evidence="3">GIY-YIG nuclease family protein</fullName>
    </submittedName>
</protein>
<dbReference type="CDD" id="cd10456">
    <property type="entry name" value="GIY-YIG_UPF0213"/>
    <property type="match status" value="1"/>
</dbReference>
<dbReference type="EMBL" id="JAGQKX010000102">
    <property type="protein sequence ID" value="MCA9390462.1"/>
    <property type="molecule type" value="Genomic_DNA"/>
</dbReference>
<dbReference type="InterPro" id="IPR050190">
    <property type="entry name" value="UPF0213_domain"/>
</dbReference>
<dbReference type="InterPro" id="IPR035901">
    <property type="entry name" value="GIY-YIG_endonuc_sf"/>
</dbReference>
<dbReference type="PANTHER" id="PTHR34477">
    <property type="entry name" value="UPF0213 PROTEIN YHBQ"/>
    <property type="match status" value="1"/>
</dbReference>
<dbReference type="Gene3D" id="3.40.1440.10">
    <property type="entry name" value="GIY-YIG endonuclease"/>
    <property type="match status" value="1"/>
</dbReference>
<dbReference type="SUPFAM" id="SSF82771">
    <property type="entry name" value="GIY-YIG endonuclease"/>
    <property type="match status" value="1"/>
</dbReference>
<sequence>MWYVYILRCENGSLYTGITKDVQKRFLAHKSGTASKYTRAHPPTEVLFTEEHPSRSEASKREYEIKQYTVQQKLELLKNDV</sequence>
<evidence type="ECO:0000259" key="2">
    <source>
        <dbReference type="PROSITE" id="PS50164"/>
    </source>
</evidence>
<comment type="caution">
    <text evidence="3">The sequence shown here is derived from an EMBL/GenBank/DDBJ whole genome shotgun (WGS) entry which is preliminary data.</text>
</comment>